<reference evidence="4" key="1">
    <citation type="submission" date="2023-03" db="UniProtKB">
        <authorList>
            <consortium name="EnsemblPlants"/>
        </authorList>
    </citation>
    <scope>IDENTIFICATION</scope>
</reference>
<evidence type="ECO:0000256" key="2">
    <source>
        <dbReference type="ARBA" id="ARBA00022472"/>
    </source>
</evidence>
<keyword evidence="2" id="KW-0805">Transcription regulation</keyword>
<evidence type="ECO:0000256" key="3">
    <source>
        <dbReference type="ARBA" id="ARBA00022946"/>
    </source>
</evidence>
<proteinExistence type="inferred from homology"/>
<evidence type="ECO:0000313" key="4">
    <source>
        <dbReference type="EnsemblPlants" id="MELO3C023837.2.1"/>
    </source>
</evidence>
<sequence length="254" mass="29184">MSTNLKPKFVFLQEIGFVGPLLSKLILSNPWLLHRRLASQLKPSSFFLKGTLESDEQVTATSLRCPSLLTYDFKGILKSNIDVLASERTIMQKVDRMIQVVKTLKELGIEPKASTFVHALRVRGGMSDPIWKKKINVLKSLGWSENEIFTLFKRQPMSLARSEEKMRYAADFCFNTVKLDPGTVISYPMSFVYSVDKQLRPKYKVLEVLKLKNLLKNKKIVRPLLPYSILKQIHKYSQTRHSSHLHQSSTQIVC</sequence>
<organism evidence="4">
    <name type="scientific">Cucumis melo</name>
    <name type="common">Muskmelon</name>
    <dbReference type="NCBI Taxonomy" id="3656"/>
    <lineage>
        <taxon>Eukaryota</taxon>
        <taxon>Viridiplantae</taxon>
        <taxon>Streptophyta</taxon>
        <taxon>Embryophyta</taxon>
        <taxon>Tracheophyta</taxon>
        <taxon>Spermatophyta</taxon>
        <taxon>Magnoliopsida</taxon>
        <taxon>eudicotyledons</taxon>
        <taxon>Gunneridae</taxon>
        <taxon>Pentapetalae</taxon>
        <taxon>rosids</taxon>
        <taxon>fabids</taxon>
        <taxon>Cucurbitales</taxon>
        <taxon>Cucurbitaceae</taxon>
        <taxon>Benincaseae</taxon>
        <taxon>Cucumis</taxon>
    </lineage>
</organism>
<dbReference type="EnsemblPlants" id="MELO3C023837.2.1">
    <property type="protein sequence ID" value="MELO3C023837.2.1"/>
    <property type="gene ID" value="MELO3C023837.2"/>
</dbReference>
<dbReference type="Gramene" id="MELO3C023837.2.1">
    <property type="protein sequence ID" value="MELO3C023837.2.1"/>
    <property type="gene ID" value="MELO3C023837.2"/>
</dbReference>
<keyword evidence="3" id="KW-0809">Transit peptide</keyword>
<dbReference type="InterPro" id="IPR038538">
    <property type="entry name" value="MTERF_sf"/>
</dbReference>
<comment type="similarity">
    <text evidence="1">Belongs to the mTERF family.</text>
</comment>
<accession>A0A9I9DTE4</accession>
<evidence type="ECO:0000256" key="1">
    <source>
        <dbReference type="ARBA" id="ARBA00007692"/>
    </source>
</evidence>
<keyword evidence="2" id="KW-0806">Transcription termination</keyword>
<dbReference type="AlphaFoldDB" id="A0A9I9DTE4"/>
<name>A0A9I9DTE4_CUCME</name>
<dbReference type="PANTHER" id="PTHR13068:SF31">
    <property type="entry name" value="TRANSCRIPTION TERMINATION FACTOR MTERF2, CHLOROPLASTIC-LIKE"/>
    <property type="match status" value="1"/>
</dbReference>
<dbReference type="Gene3D" id="1.25.70.10">
    <property type="entry name" value="Transcription termination factor 3, mitochondrial"/>
    <property type="match status" value="1"/>
</dbReference>
<dbReference type="SMART" id="SM00733">
    <property type="entry name" value="Mterf"/>
    <property type="match status" value="4"/>
</dbReference>
<keyword evidence="2" id="KW-0804">Transcription</keyword>
<dbReference type="InterPro" id="IPR003690">
    <property type="entry name" value="MTERF"/>
</dbReference>
<dbReference type="PANTHER" id="PTHR13068">
    <property type="entry name" value="CGI-12 PROTEIN-RELATED"/>
    <property type="match status" value="1"/>
</dbReference>
<protein>
    <submittedName>
        <fullName evidence="4">Uncharacterized protein</fullName>
    </submittedName>
</protein>
<dbReference type="Pfam" id="PF02536">
    <property type="entry name" value="mTERF"/>
    <property type="match status" value="1"/>
</dbReference>
<dbReference type="GO" id="GO:0003676">
    <property type="term" value="F:nucleic acid binding"/>
    <property type="evidence" value="ECO:0007669"/>
    <property type="project" value="InterPro"/>
</dbReference>
<dbReference type="GO" id="GO:0006353">
    <property type="term" value="P:DNA-templated transcription termination"/>
    <property type="evidence" value="ECO:0007669"/>
    <property type="project" value="UniProtKB-KW"/>
</dbReference>